<dbReference type="Pfam" id="PF06081">
    <property type="entry name" value="ArAE_1"/>
    <property type="match status" value="1"/>
</dbReference>
<comment type="subcellular location">
    <subcellularLocation>
        <location evidence="1">Cell membrane</location>
        <topology evidence="1">Multi-pass membrane protein</topology>
    </subcellularLocation>
</comment>
<feature type="transmembrane region" description="Helical" evidence="7">
    <location>
        <begin position="122"/>
        <end position="142"/>
    </location>
</feature>
<dbReference type="AlphaFoldDB" id="A0A927HC10"/>
<protein>
    <submittedName>
        <fullName evidence="9">Aromatic acid exporter family protein</fullName>
    </submittedName>
</protein>
<evidence type="ECO:0000256" key="5">
    <source>
        <dbReference type="ARBA" id="ARBA00023136"/>
    </source>
</evidence>
<organism evidence="9 10">
    <name type="scientific">Peribacillus faecalis</name>
    <dbReference type="NCBI Taxonomy" id="2772559"/>
    <lineage>
        <taxon>Bacteria</taxon>
        <taxon>Bacillati</taxon>
        <taxon>Bacillota</taxon>
        <taxon>Bacilli</taxon>
        <taxon>Bacillales</taxon>
        <taxon>Bacillaceae</taxon>
        <taxon>Peribacillus</taxon>
    </lineage>
</organism>
<evidence type="ECO:0000256" key="2">
    <source>
        <dbReference type="ARBA" id="ARBA00022475"/>
    </source>
</evidence>
<sequence length="322" mass="36583">MFTIGTRTIKTAIAVVVALVIAQLFELDNASTAAVIALLSVQSTKMQSVVVAVKRFSACIAGILLATVLFEGAAYTPITIGILLFLYIPIMARLQLQDGIVPGFVIIMQIYVKGFVTVDFLINQVSIVSIGIIVALIVNLYMPSTENKLREIAKETEENMKQLLLQLSRFVRQREPVWNDEFDIRTAESIKEGQLIAKRNVENSFFRKENYYEAYFNMRGEQIAIIQRALPSILHLPSTFEQSEMVSQCIENIALSLHERNPATELLESVRELKATFREMELPKTRQEFETRAALLILINEIERFLSLKTEFYEKLNARKIN</sequence>
<feature type="domain" description="Putative aromatic acid exporter C-terminal" evidence="8">
    <location>
        <begin position="146"/>
        <end position="309"/>
    </location>
</feature>
<keyword evidence="5 7" id="KW-0472">Membrane</keyword>
<keyword evidence="6" id="KW-0175">Coiled coil</keyword>
<comment type="caution">
    <text evidence="9">The sequence shown here is derived from an EMBL/GenBank/DDBJ whole genome shotgun (WGS) entry which is preliminary data.</text>
</comment>
<dbReference type="InterPro" id="IPR021062">
    <property type="entry name" value="ArAE_1_C"/>
</dbReference>
<dbReference type="GO" id="GO:0005886">
    <property type="term" value="C:plasma membrane"/>
    <property type="evidence" value="ECO:0007669"/>
    <property type="project" value="UniProtKB-SubCell"/>
</dbReference>
<dbReference type="InterPro" id="IPR038323">
    <property type="entry name" value="ArAE_1_C_sf"/>
</dbReference>
<dbReference type="EMBL" id="JACXSI010000036">
    <property type="protein sequence ID" value="MBD3109524.1"/>
    <property type="molecule type" value="Genomic_DNA"/>
</dbReference>
<evidence type="ECO:0000256" key="7">
    <source>
        <dbReference type="SAM" id="Phobius"/>
    </source>
</evidence>
<evidence type="ECO:0000259" key="8">
    <source>
        <dbReference type="Pfam" id="PF11728"/>
    </source>
</evidence>
<dbReference type="Proteomes" id="UP000602076">
    <property type="component" value="Unassembled WGS sequence"/>
</dbReference>
<accession>A0A927HC10</accession>
<dbReference type="InterPro" id="IPR010343">
    <property type="entry name" value="ArAE_1"/>
</dbReference>
<feature type="coiled-coil region" evidence="6">
    <location>
        <begin position="146"/>
        <end position="173"/>
    </location>
</feature>
<name>A0A927HC10_9BACI</name>
<reference evidence="9" key="1">
    <citation type="submission" date="2020-09" db="EMBL/GenBank/DDBJ databases">
        <title>Bacillus faecalis sp. nov., a moderately halophilic bacterium isolated from cow faeces.</title>
        <authorList>
            <person name="Jiang L."/>
            <person name="Lee J."/>
        </authorList>
    </citation>
    <scope>NUCLEOTIDE SEQUENCE</scope>
    <source>
        <strain evidence="9">AGMB 02131</strain>
    </source>
</reference>
<dbReference type="RefSeq" id="WP_190999062.1">
    <property type="nucleotide sequence ID" value="NZ_JACXSI010000036.1"/>
</dbReference>
<proteinExistence type="predicted"/>
<evidence type="ECO:0000256" key="6">
    <source>
        <dbReference type="SAM" id="Coils"/>
    </source>
</evidence>
<dbReference type="Pfam" id="PF11728">
    <property type="entry name" value="ArAE_1_C"/>
    <property type="match status" value="1"/>
</dbReference>
<keyword evidence="3 7" id="KW-0812">Transmembrane</keyword>
<dbReference type="Gene3D" id="1.20.120.940">
    <property type="entry name" value="Putative aromatic acid exporter, C-terminal domain"/>
    <property type="match status" value="1"/>
</dbReference>
<evidence type="ECO:0000256" key="3">
    <source>
        <dbReference type="ARBA" id="ARBA00022692"/>
    </source>
</evidence>
<evidence type="ECO:0000313" key="9">
    <source>
        <dbReference type="EMBL" id="MBD3109524.1"/>
    </source>
</evidence>
<evidence type="ECO:0000256" key="1">
    <source>
        <dbReference type="ARBA" id="ARBA00004651"/>
    </source>
</evidence>
<dbReference type="PANTHER" id="PTHR40064:SF1">
    <property type="entry name" value="MEMBRANE PROTEIN"/>
    <property type="match status" value="1"/>
</dbReference>
<keyword evidence="2" id="KW-1003">Cell membrane</keyword>
<keyword evidence="4 7" id="KW-1133">Transmembrane helix</keyword>
<gene>
    <name evidence="9" type="ORF">IEO70_14340</name>
</gene>
<dbReference type="PANTHER" id="PTHR40064">
    <property type="entry name" value="MEMBRANE PROTEIN-RELATED"/>
    <property type="match status" value="1"/>
</dbReference>
<dbReference type="InterPro" id="IPR052984">
    <property type="entry name" value="UPF0421"/>
</dbReference>
<feature type="transmembrane region" description="Helical" evidence="7">
    <location>
        <begin position="60"/>
        <end position="87"/>
    </location>
</feature>
<keyword evidence="10" id="KW-1185">Reference proteome</keyword>
<evidence type="ECO:0000313" key="10">
    <source>
        <dbReference type="Proteomes" id="UP000602076"/>
    </source>
</evidence>
<evidence type="ECO:0000256" key="4">
    <source>
        <dbReference type="ARBA" id="ARBA00022989"/>
    </source>
</evidence>